<dbReference type="KEGG" id="loa:LOAG_15370"/>
<organism evidence="1">
    <name type="scientific">Loa loa</name>
    <name type="common">Eye worm</name>
    <name type="synonym">Filaria loa</name>
    <dbReference type="NCBI Taxonomy" id="7209"/>
    <lineage>
        <taxon>Eukaryota</taxon>
        <taxon>Metazoa</taxon>
        <taxon>Ecdysozoa</taxon>
        <taxon>Nematoda</taxon>
        <taxon>Chromadorea</taxon>
        <taxon>Rhabditida</taxon>
        <taxon>Spirurina</taxon>
        <taxon>Spiruromorpha</taxon>
        <taxon>Filarioidea</taxon>
        <taxon>Onchocercidae</taxon>
        <taxon>Loa</taxon>
    </lineage>
</organism>
<protein>
    <submittedName>
        <fullName evidence="1">Uncharacterized protein</fullName>
    </submittedName>
</protein>
<dbReference type="GeneID" id="9952862"/>
<dbReference type="CTD" id="9952862"/>
<feature type="non-terminal residue" evidence="1">
    <location>
        <position position="1"/>
    </location>
</feature>
<dbReference type="RefSeq" id="XP_020300959.1">
    <property type="nucleotide sequence ID" value="XM_020448927.1"/>
</dbReference>
<dbReference type="EMBL" id="JH713931">
    <property type="protein sequence ID" value="EFO13159.2"/>
    <property type="molecule type" value="Genomic_DNA"/>
</dbReference>
<dbReference type="OrthoDB" id="10027016at2759"/>
<reference evidence="1" key="1">
    <citation type="submission" date="2012-04" db="EMBL/GenBank/DDBJ databases">
        <title>The Genome Sequence of Loa loa.</title>
        <authorList>
            <consortium name="The Broad Institute Genome Sequencing Platform"/>
            <consortium name="Broad Institute Genome Sequencing Center for Infectious Disease"/>
            <person name="Nutman T.B."/>
            <person name="Fink D.L."/>
            <person name="Russ C."/>
            <person name="Young S."/>
            <person name="Zeng Q."/>
            <person name="Gargeya S."/>
            <person name="Alvarado L."/>
            <person name="Berlin A."/>
            <person name="Chapman S.B."/>
            <person name="Chen Z."/>
            <person name="Freedman E."/>
            <person name="Gellesch M."/>
            <person name="Goldberg J."/>
            <person name="Griggs A."/>
            <person name="Gujja S."/>
            <person name="Heilman E.R."/>
            <person name="Heiman D."/>
            <person name="Howarth C."/>
            <person name="Mehta T."/>
            <person name="Neiman D."/>
            <person name="Pearson M."/>
            <person name="Roberts A."/>
            <person name="Saif S."/>
            <person name="Shea T."/>
            <person name="Shenoy N."/>
            <person name="Sisk P."/>
            <person name="Stolte C."/>
            <person name="Sykes S."/>
            <person name="White J."/>
            <person name="Yandava C."/>
            <person name="Haas B."/>
            <person name="Henn M.R."/>
            <person name="Nusbaum C."/>
            <person name="Birren B."/>
        </authorList>
    </citation>
    <scope>NUCLEOTIDE SEQUENCE [LARGE SCALE GENOMIC DNA]</scope>
</reference>
<dbReference type="InParanoid" id="A0A1S0TGC4"/>
<name>A0A1S0TGC4_LOALO</name>
<gene>
    <name evidence="1" type="ORF">LOAG_15370</name>
</gene>
<sequence>DLSSVPALSPSPDFLPPECSDPAVPILSISAAAHSVGNKVEITTNPSVIVPFKPEMKDDAAGTELKLGDPKPVQQIHDIVSEEQLDVSLLERPTTVQITETGAVVTTSNASLNKKLVETNALVKLERPNTKQEANFLHTLKIEDSQQLQVKEKIAVPQSISVEEFHSSKQQSDVSYVDVFIALIKQLTAVYTTSLTY</sequence>
<proteinExistence type="predicted"/>
<accession>A0A1S0TGC4</accession>
<evidence type="ECO:0000313" key="1">
    <source>
        <dbReference type="EMBL" id="EFO13159.2"/>
    </source>
</evidence>
<dbReference type="AlphaFoldDB" id="A0A1S0TGC4"/>